<dbReference type="EMBL" id="RIBW01000014">
    <property type="protein sequence ID" value="RUL98268.1"/>
    <property type="molecule type" value="Genomic_DNA"/>
</dbReference>
<keyword evidence="1" id="KW-0812">Transmembrane</keyword>
<name>A0A3S0QJZ3_9HYPH</name>
<accession>A0A3S0QJZ3</accession>
<sequence>MLKTSAPGKTWWIAAVGFLLLFVSLYLKFQPLALHPVRSGLDPSWQAALAYGVEHHLLFGTDLVFTGGPLSSLYTQQFEPITAFAVAIISLGIVAFVALALGLLFSASGNVLSMISGWVLVSICMISKDTLLLLVPLLGALYGFENDSKRGLPVTIAGAYLSGILALAKFSTFPVSILAMLLLDVVAVRRRRVPLHFLVMVAGLYTGLFISGQPLAQLPAFLVASLQVSGGYSSAMSLSVFVADLAIWLAIAAVFIVVLLRDAASRAGSIPYDILIARPLVIAGFLFIAFKAGLVRHDLHTLISWSALAMVITAVGFSASYVGTRWKKLLIPMACVCIMPSYAALYVAYKMLPSENIRTLPQQISEGLVRGREFLFQPTVWLDKLKGENAASLAAIRQKTPLPALNGSVDIIQSEQSDVIGNGLDYRPRPTVQEYTSYTPELIERVRAFYDGPEAPEYLIMAPGSIDGRHPASAEGALWPLFFARYEPFIETDRQIILRKRPTAVSGVKKQDIEVQTELGQDVQLPKTDNPIMIAVDMRPTLLGRLAELIYRPPMSEISVNYSDGSTGVYRLIPGMAGDGFLVSPLVVDPVAYLKVSSGHSDYPDLRHAQSVKIKSGVRHGLFYQSAITVTFTELDKDVLRKASGGPIIENALLRDEKILPLLRANALNGATVSRVPEGLLAHAPAVLRLPVTPSSKLSLSFGIRPGGWQDGGHTDGVCFFARNGKQALAQRCLDPAAVEADRGEQTESFAVPADVHEITLETECKAGCAWDWSYWSSVAEK</sequence>
<dbReference type="AlphaFoldDB" id="A0A3S0QJZ3"/>
<feature type="transmembrane region" description="Helical" evidence="1">
    <location>
        <begin position="272"/>
        <end position="290"/>
    </location>
</feature>
<reference evidence="2 3" key="1">
    <citation type="journal article" date="2015" name="Int. J. Syst. Evol. Microbiol.">
        <title>Rhizobium anhuiense sp. nov., isolated from effective nodules of Vicia faba and Pisum sativum.</title>
        <authorList>
            <person name="Zhang Y.J."/>
            <person name="Zheng W.T."/>
            <person name="Everall I."/>
            <person name="Young J.P."/>
            <person name="Zhang X.X."/>
            <person name="Tian C.F."/>
            <person name="Sui X.H."/>
            <person name="Wang E.T."/>
            <person name="Chen W.X."/>
        </authorList>
    </citation>
    <scope>NUCLEOTIDE SEQUENCE [LARGE SCALE GENOMIC DNA]</scope>
    <source>
        <strain evidence="2 3">CCBAU 23252</strain>
    </source>
</reference>
<feature type="transmembrane region" description="Helical" evidence="1">
    <location>
        <begin position="302"/>
        <end position="322"/>
    </location>
</feature>
<feature type="transmembrane region" description="Helical" evidence="1">
    <location>
        <begin position="117"/>
        <end position="144"/>
    </location>
</feature>
<proteinExistence type="predicted"/>
<evidence type="ECO:0000313" key="2">
    <source>
        <dbReference type="EMBL" id="RUL98268.1"/>
    </source>
</evidence>
<evidence type="ECO:0000313" key="3">
    <source>
        <dbReference type="Proteomes" id="UP000273611"/>
    </source>
</evidence>
<organism evidence="2 3">
    <name type="scientific">Rhizobium anhuiense</name>
    <dbReference type="NCBI Taxonomy" id="1184720"/>
    <lineage>
        <taxon>Bacteria</taxon>
        <taxon>Pseudomonadati</taxon>
        <taxon>Pseudomonadota</taxon>
        <taxon>Alphaproteobacteria</taxon>
        <taxon>Hyphomicrobiales</taxon>
        <taxon>Rhizobiaceae</taxon>
        <taxon>Rhizobium/Agrobacterium group</taxon>
        <taxon>Rhizobium</taxon>
    </lineage>
</organism>
<dbReference type="Proteomes" id="UP000273611">
    <property type="component" value="Unassembled WGS sequence"/>
</dbReference>
<protein>
    <recommendedName>
        <fullName evidence="4">Transmembrane protein</fullName>
    </recommendedName>
</protein>
<evidence type="ECO:0000256" key="1">
    <source>
        <dbReference type="SAM" id="Phobius"/>
    </source>
</evidence>
<gene>
    <name evidence="2" type="ORF">EEQ99_25510</name>
</gene>
<feature type="transmembrane region" description="Helical" evidence="1">
    <location>
        <begin position="236"/>
        <end position="260"/>
    </location>
</feature>
<keyword evidence="1" id="KW-1133">Transmembrane helix</keyword>
<dbReference type="RefSeq" id="WP_127431271.1">
    <property type="nucleotide sequence ID" value="NZ_BMFI01000013.1"/>
</dbReference>
<feature type="transmembrane region" description="Helical" evidence="1">
    <location>
        <begin position="81"/>
        <end position="105"/>
    </location>
</feature>
<feature type="transmembrane region" description="Helical" evidence="1">
    <location>
        <begin position="156"/>
        <end position="183"/>
    </location>
</feature>
<feature type="transmembrane region" description="Helical" evidence="1">
    <location>
        <begin position="195"/>
        <end position="216"/>
    </location>
</feature>
<evidence type="ECO:0008006" key="4">
    <source>
        <dbReference type="Google" id="ProtNLM"/>
    </source>
</evidence>
<comment type="caution">
    <text evidence="2">The sequence shown here is derived from an EMBL/GenBank/DDBJ whole genome shotgun (WGS) entry which is preliminary data.</text>
</comment>
<feature type="transmembrane region" description="Helical" evidence="1">
    <location>
        <begin position="12"/>
        <end position="29"/>
    </location>
</feature>
<keyword evidence="1" id="KW-0472">Membrane</keyword>
<feature type="transmembrane region" description="Helical" evidence="1">
    <location>
        <begin position="329"/>
        <end position="349"/>
    </location>
</feature>